<comment type="caution">
    <text evidence="2">The sequence shown here is derived from an EMBL/GenBank/DDBJ whole genome shotgun (WGS) entry which is preliminary data.</text>
</comment>
<dbReference type="EMBL" id="PXOF01000048">
    <property type="protein sequence ID" value="RGP71013.1"/>
    <property type="molecule type" value="Genomic_DNA"/>
</dbReference>
<dbReference type="PANTHER" id="PTHR39602">
    <property type="entry name" value="ACW-9"/>
    <property type="match status" value="1"/>
</dbReference>
<protein>
    <submittedName>
        <fullName evidence="2">Surface sp1</fullName>
    </submittedName>
</protein>
<feature type="compositionally biased region" description="Low complexity" evidence="1">
    <location>
        <begin position="47"/>
        <end position="60"/>
    </location>
</feature>
<dbReference type="STRING" id="5514.A0A395SF36"/>
<reference evidence="2 3" key="1">
    <citation type="journal article" date="2018" name="PLoS Pathog.">
        <title>Evolution of structural diversity of trichothecenes, a family of toxins produced by plant pathogenic and entomopathogenic fungi.</title>
        <authorList>
            <person name="Proctor R.H."/>
            <person name="McCormick S.P."/>
            <person name="Kim H.S."/>
            <person name="Cardoza R.E."/>
            <person name="Stanley A.M."/>
            <person name="Lindo L."/>
            <person name="Kelly A."/>
            <person name="Brown D.W."/>
            <person name="Lee T."/>
            <person name="Vaughan M.M."/>
            <person name="Alexander N.J."/>
            <person name="Busman M."/>
            <person name="Gutierrez S."/>
        </authorList>
    </citation>
    <scope>NUCLEOTIDE SEQUENCE [LARGE SCALE GENOMIC DNA]</scope>
    <source>
        <strain evidence="2 3">NRRL 3299</strain>
    </source>
</reference>
<name>A0A395SF36_FUSSP</name>
<evidence type="ECO:0000313" key="2">
    <source>
        <dbReference type="EMBL" id="RGP71013.1"/>
    </source>
</evidence>
<feature type="region of interest" description="Disordered" evidence="1">
    <location>
        <begin position="37"/>
        <end position="60"/>
    </location>
</feature>
<organism evidence="2 3">
    <name type="scientific">Fusarium sporotrichioides</name>
    <dbReference type="NCBI Taxonomy" id="5514"/>
    <lineage>
        <taxon>Eukaryota</taxon>
        <taxon>Fungi</taxon>
        <taxon>Dikarya</taxon>
        <taxon>Ascomycota</taxon>
        <taxon>Pezizomycotina</taxon>
        <taxon>Sordariomycetes</taxon>
        <taxon>Hypocreomycetidae</taxon>
        <taxon>Hypocreales</taxon>
        <taxon>Nectriaceae</taxon>
        <taxon>Fusarium</taxon>
    </lineage>
</organism>
<sequence>MKASIILSTSIFASTTVARLYKRDEIAARADVSISGAEETLSTDAGAPSTVNTATSSTSATPSIPSTYDCLSECNSDYDKCRTAPGANMSTCAAQYAGCLGYNPFKGGSLVTPTACSVLASDKPKPTQSGTSDCVTGCNNDYNKCRTAPGANMSTCAAQYAGCLGYNPFEGGSLVTPTACSSRPEPTQSDTNDCLNKCNSGYDKCRTAPGANMATCASEYAGCLGYNPFEGGSLVTPTACSSQPGPTQSNTDECVNECNSDYNKCRTAPGANMSTCAAQYSQCLGYNPFDGAGSLVTPTACSSNARPTPTATSVVQSSIASQSPPTRQDTTMQATETYQPPVATCDSDVCTHPTMTDSPVVVDGAGILRPWMSLMALAALAIL</sequence>
<gene>
    <name evidence="2" type="ORF">FSPOR_3701</name>
</gene>
<dbReference type="PANTHER" id="PTHR39602:SF2">
    <property type="entry name" value="ACW-9"/>
    <property type="match status" value="1"/>
</dbReference>
<proteinExistence type="predicted"/>
<dbReference type="AlphaFoldDB" id="A0A395SF36"/>
<accession>A0A395SF36</accession>
<dbReference type="Proteomes" id="UP000266152">
    <property type="component" value="Unassembled WGS sequence"/>
</dbReference>
<evidence type="ECO:0000256" key="1">
    <source>
        <dbReference type="SAM" id="MobiDB-lite"/>
    </source>
</evidence>
<keyword evidence="3" id="KW-1185">Reference proteome</keyword>
<evidence type="ECO:0000313" key="3">
    <source>
        <dbReference type="Proteomes" id="UP000266152"/>
    </source>
</evidence>